<dbReference type="SUPFAM" id="SSF47473">
    <property type="entry name" value="EF-hand"/>
    <property type="match status" value="1"/>
</dbReference>
<dbReference type="PROSITE" id="PS50222">
    <property type="entry name" value="EF_HAND_2"/>
    <property type="match status" value="1"/>
</dbReference>
<dbReference type="STRING" id="31033.ENSTRUP00000055829"/>
<evidence type="ECO:0000313" key="3">
    <source>
        <dbReference type="Ensembl" id="ENSTRUP00000055829.2"/>
    </source>
</evidence>
<organism evidence="3 4">
    <name type="scientific">Takifugu rubripes</name>
    <name type="common">Japanese pufferfish</name>
    <name type="synonym">Fugu rubripes</name>
    <dbReference type="NCBI Taxonomy" id="31033"/>
    <lineage>
        <taxon>Eukaryota</taxon>
        <taxon>Metazoa</taxon>
        <taxon>Chordata</taxon>
        <taxon>Craniata</taxon>
        <taxon>Vertebrata</taxon>
        <taxon>Euteleostomi</taxon>
        <taxon>Actinopterygii</taxon>
        <taxon>Neopterygii</taxon>
        <taxon>Teleostei</taxon>
        <taxon>Neoteleostei</taxon>
        <taxon>Acanthomorphata</taxon>
        <taxon>Eupercaria</taxon>
        <taxon>Tetraodontiformes</taxon>
        <taxon>Tetradontoidea</taxon>
        <taxon>Tetraodontidae</taxon>
        <taxon>Takifugu</taxon>
    </lineage>
</organism>
<reference evidence="3" key="2">
    <citation type="submission" date="2025-08" db="UniProtKB">
        <authorList>
            <consortium name="Ensembl"/>
        </authorList>
    </citation>
    <scope>IDENTIFICATION</scope>
</reference>
<dbReference type="AlphaFoldDB" id="A0A3B5KKJ3"/>
<protein>
    <recommendedName>
        <fullName evidence="2">EF-hand domain-containing protein</fullName>
    </recommendedName>
</protein>
<feature type="domain" description="EF-hand" evidence="2">
    <location>
        <begin position="84"/>
        <end position="111"/>
    </location>
</feature>
<sequence length="145" mass="16512">MAIRNTAGSCPHVHKKIKAAFEAFDYQSNHTVDVRSIGTVVYSLGCFPSRPNLHDFVAEVGEDHTGYIHLDKFLPAMTKKPLMLFKVLDKEKKGYLESEELTKYLTQEGEPFSQGEMEEMLTALSDNDHIYYADYISQLIFDPDT</sequence>
<evidence type="ECO:0000313" key="4">
    <source>
        <dbReference type="Proteomes" id="UP000005226"/>
    </source>
</evidence>
<reference evidence="3" key="3">
    <citation type="submission" date="2025-09" db="UniProtKB">
        <authorList>
            <consortium name="Ensembl"/>
        </authorList>
    </citation>
    <scope>IDENTIFICATION</scope>
</reference>
<reference evidence="3 4" key="1">
    <citation type="journal article" date="2011" name="Genome Biol. Evol.">
        <title>Integration of the genetic map and genome assembly of fugu facilitates insights into distinct features of genome evolution in teleosts and mammals.</title>
        <authorList>
            <person name="Kai W."/>
            <person name="Kikuchi K."/>
            <person name="Tohari S."/>
            <person name="Chew A.K."/>
            <person name="Tay A."/>
            <person name="Fujiwara A."/>
            <person name="Hosoya S."/>
            <person name="Suetake H."/>
            <person name="Naruse K."/>
            <person name="Brenner S."/>
            <person name="Suzuki Y."/>
            <person name="Venkatesh B."/>
        </authorList>
    </citation>
    <scope>NUCLEOTIDE SEQUENCE [LARGE SCALE GENOMIC DNA]</scope>
</reference>
<dbReference type="InterPro" id="IPR011992">
    <property type="entry name" value="EF-hand-dom_pair"/>
</dbReference>
<evidence type="ECO:0000259" key="2">
    <source>
        <dbReference type="PROSITE" id="PS50222"/>
    </source>
</evidence>
<dbReference type="InParanoid" id="A0A3B5KKJ3"/>
<dbReference type="Gene3D" id="1.10.238.10">
    <property type="entry name" value="EF-hand"/>
    <property type="match status" value="2"/>
</dbReference>
<dbReference type="Proteomes" id="UP000005226">
    <property type="component" value="Chromosome 13"/>
</dbReference>
<keyword evidence="1" id="KW-0677">Repeat</keyword>
<dbReference type="GO" id="GO:0005509">
    <property type="term" value="F:calcium ion binding"/>
    <property type="evidence" value="ECO:0007669"/>
    <property type="project" value="InterPro"/>
</dbReference>
<dbReference type="GO" id="GO:0043226">
    <property type="term" value="C:organelle"/>
    <property type="evidence" value="ECO:0007669"/>
    <property type="project" value="UniProtKB-ARBA"/>
</dbReference>
<dbReference type="OMA" id="AFCVFDT"/>
<dbReference type="InterPro" id="IPR002048">
    <property type="entry name" value="EF_hand_dom"/>
</dbReference>
<accession>A0A3B5KKJ3</accession>
<name>A0A3B5KKJ3_TAKRU</name>
<dbReference type="GeneTree" id="ENSGT00940000175771"/>
<dbReference type="PANTHER" id="PTHR46763">
    <property type="entry name" value="DYNEIN REGULATORY COMPLEX PROTEIN 8"/>
    <property type="match status" value="1"/>
</dbReference>
<dbReference type="Ensembl" id="ENSTRUT00000049456.2">
    <property type="protein sequence ID" value="ENSTRUP00000055829.2"/>
    <property type="gene ID" value="ENSTRUG00000024210.2"/>
</dbReference>
<evidence type="ECO:0000256" key="1">
    <source>
        <dbReference type="ARBA" id="ARBA00022737"/>
    </source>
</evidence>
<dbReference type="FunFam" id="1.10.238.10:FF:000178">
    <property type="entry name" value="Calmodulin-2 A"/>
    <property type="match status" value="1"/>
</dbReference>
<proteinExistence type="predicted"/>
<dbReference type="PANTHER" id="PTHR46763:SF1">
    <property type="entry name" value="DYNEIN REGULATORY COMPLEX PROTEIN 8"/>
    <property type="match status" value="1"/>
</dbReference>
<keyword evidence="4" id="KW-1185">Reference proteome</keyword>